<feature type="transmembrane region" description="Helical" evidence="4">
    <location>
        <begin position="331"/>
        <end position="351"/>
    </location>
</feature>
<evidence type="ECO:0000256" key="1">
    <source>
        <dbReference type="ARBA" id="ARBA00022692"/>
    </source>
</evidence>
<keyword evidence="2 4" id="KW-1133">Transmembrane helix</keyword>
<feature type="transmembrane region" description="Helical" evidence="4">
    <location>
        <begin position="206"/>
        <end position="226"/>
    </location>
</feature>
<feature type="transmembrane region" description="Helical" evidence="4">
    <location>
        <begin position="16"/>
        <end position="35"/>
    </location>
</feature>
<name>A0A841RI62_9SPIO</name>
<comment type="caution">
    <text evidence="5">The sequence shown here is derived from an EMBL/GenBank/DDBJ whole genome shotgun (WGS) entry which is preliminary data.</text>
</comment>
<dbReference type="InterPro" id="IPR036259">
    <property type="entry name" value="MFS_trans_sf"/>
</dbReference>
<protein>
    <submittedName>
        <fullName evidence="5">MFS family permease</fullName>
    </submittedName>
</protein>
<evidence type="ECO:0000313" key="6">
    <source>
        <dbReference type="Proteomes" id="UP000587760"/>
    </source>
</evidence>
<gene>
    <name evidence="5" type="ORF">HNR50_003680</name>
</gene>
<dbReference type="InterPro" id="IPR052528">
    <property type="entry name" value="Sugar_transport-like"/>
</dbReference>
<dbReference type="PANTHER" id="PTHR23526:SF4">
    <property type="entry name" value="INTEGRAL MEMBRANE TRANSPORT PROTEIN"/>
    <property type="match status" value="1"/>
</dbReference>
<dbReference type="GO" id="GO:0022857">
    <property type="term" value="F:transmembrane transporter activity"/>
    <property type="evidence" value="ECO:0007669"/>
    <property type="project" value="InterPro"/>
</dbReference>
<evidence type="ECO:0000256" key="4">
    <source>
        <dbReference type="SAM" id="Phobius"/>
    </source>
</evidence>
<evidence type="ECO:0000313" key="5">
    <source>
        <dbReference type="EMBL" id="MBB6481992.1"/>
    </source>
</evidence>
<feature type="transmembrane region" description="Helical" evidence="4">
    <location>
        <begin position="163"/>
        <end position="185"/>
    </location>
</feature>
<keyword evidence="6" id="KW-1185">Reference proteome</keyword>
<organism evidence="5 6">
    <name type="scientific">Spirochaeta isovalerica</name>
    <dbReference type="NCBI Taxonomy" id="150"/>
    <lineage>
        <taxon>Bacteria</taxon>
        <taxon>Pseudomonadati</taxon>
        <taxon>Spirochaetota</taxon>
        <taxon>Spirochaetia</taxon>
        <taxon>Spirochaetales</taxon>
        <taxon>Spirochaetaceae</taxon>
        <taxon>Spirochaeta</taxon>
    </lineage>
</organism>
<evidence type="ECO:0000256" key="3">
    <source>
        <dbReference type="ARBA" id="ARBA00023136"/>
    </source>
</evidence>
<feature type="transmembrane region" description="Helical" evidence="4">
    <location>
        <begin position="41"/>
        <end position="62"/>
    </location>
</feature>
<accession>A0A841RI62</accession>
<keyword evidence="3 4" id="KW-0472">Membrane</keyword>
<dbReference type="Pfam" id="PF07690">
    <property type="entry name" value="MFS_1"/>
    <property type="match status" value="1"/>
</dbReference>
<feature type="transmembrane region" description="Helical" evidence="4">
    <location>
        <begin position="357"/>
        <end position="374"/>
    </location>
</feature>
<dbReference type="InterPro" id="IPR011701">
    <property type="entry name" value="MFS"/>
</dbReference>
<dbReference type="Proteomes" id="UP000587760">
    <property type="component" value="Unassembled WGS sequence"/>
</dbReference>
<keyword evidence="1 4" id="KW-0812">Transmembrane</keyword>
<sequence>MSIETNKTISSLHRHVFLGNFDQGVIFIFLSFLVWNKTESMLTVALAFIIPAIVNTVIDYYFSSLSDKVHRVKLIIIGNIGSAIFLSCYGVFDSIYILYIFIFFKSLFAKIYQTSLTPYYREVIPEDNYKSFIAKINMYGTIGASIGGFTLIYLYIFTHNIPLIFIVSGLIELISTVFLFSLKNVKQKLKRDTESQIDITNLKKYTFIYSLEAFGIALIINRFVIFLNDAHNLKIQDVGVVFFIVYGVSNLIAVKVYKLFSSFAVKNMLITNFLIQAILLIAMMNINNLIVIITLWFTFELISNITTIYTDDHINKSLFTNIGKSLSKFRIFISISGILGQILIGAVWDIWGIGISFYLSGSILFILAIIIVFIKLHSETTFRATVDYE</sequence>
<dbReference type="AlphaFoldDB" id="A0A841RI62"/>
<feature type="transmembrane region" description="Helical" evidence="4">
    <location>
        <begin position="136"/>
        <end position="157"/>
    </location>
</feature>
<dbReference type="EMBL" id="JACHGJ010000009">
    <property type="protein sequence ID" value="MBB6481992.1"/>
    <property type="molecule type" value="Genomic_DNA"/>
</dbReference>
<feature type="transmembrane region" description="Helical" evidence="4">
    <location>
        <begin position="289"/>
        <end position="310"/>
    </location>
</feature>
<evidence type="ECO:0000256" key="2">
    <source>
        <dbReference type="ARBA" id="ARBA00022989"/>
    </source>
</evidence>
<dbReference type="Gene3D" id="1.20.1250.20">
    <property type="entry name" value="MFS general substrate transporter like domains"/>
    <property type="match status" value="2"/>
</dbReference>
<feature type="transmembrane region" description="Helical" evidence="4">
    <location>
        <begin position="238"/>
        <end position="257"/>
    </location>
</feature>
<dbReference type="RefSeq" id="WP_184748230.1">
    <property type="nucleotide sequence ID" value="NZ_JACHGJ010000009.1"/>
</dbReference>
<dbReference type="PANTHER" id="PTHR23526">
    <property type="entry name" value="INTEGRAL MEMBRANE TRANSPORT PROTEIN-RELATED"/>
    <property type="match status" value="1"/>
</dbReference>
<proteinExistence type="predicted"/>
<dbReference type="SUPFAM" id="SSF103473">
    <property type="entry name" value="MFS general substrate transporter"/>
    <property type="match status" value="1"/>
</dbReference>
<reference evidence="5 6" key="1">
    <citation type="submission" date="2020-08" db="EMBL/GenBank/DDBJ databases">
        <title>Genomic Encyclopedia of Type Strains, Phase IV (KMG-IV): sequencing the most valuable type-strain genomes for metagenomic binning, comparative biology and taxonomic classification.</title>
        <authorList>
            <person name="Goeker M."/>
        </authorList>
    </citation>
    <scope>NUCLEOTIDE SEQUENCE [LARGE SCALE GENOMIC DNA]</scope>
    <source>
        <strain evidence="5 6">DSM 2461</strain>
    </source>
</reference>
<feature type="transmembrane region" description="Helical" evidence="4">
    <location>
        <begin position="264"/>
        <end position="283"/>
    </location>
</feature>